<evidence type="ECO:0000259" key="4">
    <source>
        <dbReference type="Pfam" id="PF00085"/>
    </source>
</evidence>
<sequence length="109" mass="12396">MKVVSLTSEHFREQIDHGITLVNFCKSGSECEQQLVITEELADEVKHQATIVKIDIEQETELAMEYGVKRVPTFMLFKNGYQVETLMGPQSKDVLRQTIIRHAVLGDTC</sequence>
<gene>
    <name evidence="5" type="ORF">I8J29_09595</name>
</gene>
<feature type="domain" description="Thioredoxin" evidence="4">
    <location>
        <begin position="3"/>
        <end position="99"/>
    </location>
</feature>
<dbReference type="EMBL" id="JAGGDJ010000004">
    <property type="protein sequence ID" value="MBO7744448.1"/>
    <property type="molecule type" value="Genomic_DNA"/>
</dbReference>
<dbReference type="InterPro" id="IPR036249">
    <property type="entry name" value="Thioredoxin-like_sf"/>
</dbReference>
<evidence type="ECO:0000313" key="6">
    <source>
        <dbReference type="Proteomes" id="UP000670947"/>
    </source>
</evidence>
<dbReference type="Pfam" id="PF00085">
    <property type="entry name" value="Thioredoxin"/>
    <property type="match status" value="1"/>
</dbReference>
<reference evidence="5 6" key="1">
    <citation type="submission" date="2021-03" db="EMBL/GenBank/DDBJ databases">
        <title>Paenibacillus artemisicola MWE-103 whole genome sequence.</title>
        <authorList>
            <person name="Ham Y.J."/>
        </authorList>
    </citation>
    <scope>NUCLEOTIDE SEQUENCE [LARGE SCALE GENOMIC DNA]</scope>
    <source>
        <strain evidence="5 6">MWE-103</strain>
    </source>
</reference>
<dbReference type="Gene3D" id="3.40.30.10">
    <property type="entry name" value="Glutaredoxin"/>
    <property type="match status" value="1"/>
</dbReference>
<keyword evidence="3" id="KW-0676">Redox-active center</keyword>
<evidence type="ECO:0000256" key="1">
    <source>
        <dbReference type="ARBA" id="ARBA00008987"/>
    </source>
</evidence>
<evidence type="ECO:0000256" key="2">
    <source>
        <dbReference type="ARBA" id="ARBA00023157"/>
    </source>
</evidence>
<keyword evidence="6" id="KW-1185">Reference proteome</keyword>
<dbReference type="PANTHER" id="PTHR45663">
    <property type="entry name" value="GEO12009P1"/>
    <property type="match status" value="1"/>
</dbReference>
<keyword evidence="2" id="KW-1015">Disulfide bond</keyword>
<dbReference type="CDD" id="cd02947">
    <property type="entry name" value="TRX_family"/>
    <property type="match status" value="1"/>
</dbReference>
<protein>
    <submittedName>
        <fullName evidence="5">Thioredoxin</fullName>
    </submittedName>
</protein>
<evidence type="ECO:0000313" key="5">
    <source>
        <dbReference type="EMBL" id="MBO7744448.1"/>
    </source>
</evidence>
<proteinExistence type="inferred from homology"/>
<dbReference type="PANTHER" id="PTHR45663:SF11">
    <property type="entry name" value="GEO12009P1"/>
    <property type="match status" value="1"/>
</dbReference>
<accession>A0ABS3W845</accession>
<dbReference type="Proteomes" id="UP000670947">
    <property type="component" value="Unassembled WGS sequence"/>
</dbReference>
<dbReference type="RefSeq" id="WP_208847391.1">
    <property type="nucleotide sequence ID" value="NZ_JAGGDJ010000004.1"/>
</dbReference>
<dbReference type="SUPFAM" id="SSF52833">
    <property type="entry name" value="Thioredoxin-like"/>
    <property type="match status" value="1"/>
</dbReference>
<comment type="caution">
    <text evidence="5">The sequence shown here is derived from an EMBL/GenBank/DDBJ whole genome shotgun (WGS) entry which is preliminary data.</text>
</comment>
<organism evidence="5 6">
    <name type="scientific">Paenibacillus artemisiicola</name>
    <dbReference type="NCBI Taxonomy" id="1172618"/>
    <lineage>
        <taxon>Bacteria</taxon>
        <taxon>Bacillati</taxon>
        <taxon>Bacillota</taxon>
        <taxon>Bacilli</taxon>
        <taxon>Bacillales</taxon>
        <taxon>Paenibacillaceae</taxon>
        <taxon>Paenibacillus</taxon>
    </lineage>
</organism>
<name>A0ABS3W845_9BACL</name>
<dbReference type="InterPro" id="IPR013766">
    <property type="entry name" value="Thioredoxin_domain"/>
</dbReference>
<evidence type="ECO:0000256" key="3">
    <source>
        <dbReference type="ARBA" id="ARBA00023284"/>
    </source>
</evidence>
<comment type="similarity">
    <text evidence="1">Belongs to the thioredoxin family.</text>
</comment>